<evidence type="ECO:0000313" key="3">
    <source>
        <dbReference type="Proteomes" id="UP001595528"/>
    </source>
</evidence>
<dbReference type="Gene3D" id="1.10.3990.20">
    <property type="entry name" value="protein bp1543"/>
    <property type="match status" value="1"/>
</dbReference>
<dbReference type="EMBL" id="JBHRTR010000019">
    <property type="protein sequence ID" value="MFC3226972.1"/>
    <property type="molecule type" value="Genomic_DNA"/>
</dbReference>
<comment type="caution">
    <text evidence="2">The sequence shown here is derived from an EMBL/GenBank/DDBJ whole genome shotgun (WGS) entry which is preliminary data.</text>
</comment>
<dbReference type="InterPro" id="IPR038268">
    <property type="entry name" value="RHH_sf"/>
</dbReference>
<keyword evidence="3" id="KW-1185">Reference proteome</keyword>
<dbReference type="InterPro" id="IPR027373">
    <property type="entry name" value="RHH_dom"/>
</dbReference>
<feature type="domain" description="Ribbon-helix-helix" evidence="1">
    <location>
        <begin position="14"/>
        <end position="71"/>
    </location>
</feature>
<protein>
    <submittedName>
        <fullName evidence="2">Ribbon-helix-helix domain-containing protein</fullName>
    </submittedName>
</protein>
<evidence type="ECO:0000259" key="1">
    <source>
        <dbReference type="Pfam" id="PF13467"/>
    </source>
</evidence>
<organism evidence="2 3">
    <name type="scientific">Marinibaculum pumilum</name>
    <dbReference type="NCBI Taxonomy" id="1766165"/>
    <lineage>
        <taxon>Bacteria</taxon>
        <taxon>Pseudomonadati</taxon>
        <taxon>Pseudomonadota</taxon>
        <taxon>Alphaproteobacteria</taxon>
        <taxon>Rhodospirillales</taxon>
        <taxon>Rhodospirillaceae</taxon>
        <taxon>Marinibaculum</taxon>
    </lineage>
</organism>
<dbReference type="RefSeq" id="WP_379899131.1">
    <property type="nucleotide sequence ID" value="NZ_JBHRTR010000019.1"/>
</dbReference>
<accession>A0ABV7KX88</accession>
<gene>
    <name evidence="2" type="ORF">ACFOGJ_07015</name>
</gene>
<name>A0ABV7KX88_9PROT</name>
<proteinExistence type="predicted"/>
<sequence length="86" mass="9850">MRPQSNRDQLIVGNITLPTGRTSIKLSYVEWQALRHVCQSRNMSLDDFCAEVEADPGRTERSRTMRIRAAVLLNLLQRLQIDLPVS</sequence>
<reference evidence="3" key="1">
    <citation type="journal article" date="2019" name="Int. J. Syst. Evol. Microbiol.">
        <title>The Global Catalogue of Microorganisms (GCM) 10K type strain sequencing project: providing services to taxonomists for standard genome sequencing and annotation.</title>
        <authorList>
            <consortium name="The Broad Institute Genomics Platform"/>
            <consortium name="The Broad Institute Genome Sequencing Center for Infectious Disease"/>
            <person name="Wu L."/>
            <person name="Ma J."/>
        </authorList>
    </citation>
    <scope>NUCLEOTIDE SEQUENCE [LARGE SCALE GENOMIC DNA]</scope>
    <source>
        <strain evidence="3">KCTC 42964</strain>
    </source>
</reference>
<dbReference type="Proteomes" id="UP001595528">
    <property type="component" value="Unassembled WGS sequence"/>
</dbReference>
<dbReference type="Pfam" id="PF13467">
    <property type="entry name" value="RHH_4"/>
    <property type="match status" value="1"/>
</dbReference>
<evidence type="ECO:0000313" key="2">
    <source>
        <dbReference type="EMBL" id="MFC3226972.1"/>
    </source>
</evidence>